<sequence length="203" mass="22315">MLEQISASKSEILDAAAHCFMTMGADSASIDDIAASLGSTKGRIYHHFPSKGALLAAVQLRAARFTYQAVSAVADDALPPQLCLERMARAHVMEVLRSLPYHKVILQTYTGARAKTSNAFELGMQAQVRAEHRQYAELFRDQIARGIEADIFPERNLTVTVAGLMLMLNSPVFWYQPDRGAGQEFRNTIADDLAEMALASLRA</sequence>
<evidence type="ECO:0000256" key="1">
    <source>
        <dbReference type="ARBA" id="ARBA00023015"/>
    </source>
</evidence>
<dbReference type="EMBL" id="JARCJK010000005">
    <property type="protein sequence ID" value="MDE4166490.1"/>
    <property type="molecule type" value="Genomic_DNA"/>
</dbReference>
<keyword evidence="1" id="KW-0805">Transcription regulation</keyword>
<dbReference type="SUPFAM" id="SSF48498">
    <property type="entry name" value="Tetracyclin repressor-like, C-terminal domain"/>
    <property type="match status" value="1"/>
</dbReference>
<dbReference type="GO" id="GO:0000976">
    <property type="term" value="F:transcription cis-regulatory region binding"/>
    <property type="evidence" value="ECO:0007669"/>
    <property type="project" value="TreeGrafter"/>
</dbReference>
<name>A0A1B0ZVP9_9RHOB</name>
<protein>
    <submittedName>
        <fullName evidence="6">TetR family transcriptional regulator</fullName>
    </submittedName>
    <submittedName>
        <fullName evidence="7">TetR/AcrR family transcriptional regulator</fullName>
    </submittedName>
</protein>
<dbReference type="Proteomes" id="UP000092565">
    <property type="component" value="Chromosome"/>
</dbReference>
<evidence type="ECO:0000256" key="2">
    <source>
        <dbReference type="ARBA" id="ARBA00023125"/>
    </source>
</evidence>
<dbReference type="PATRIC" id="fig|60890.4.peg.3178"/>
<dbReference type="Pfam" id="PF17932">
    <property type="entry name" value="TetR_C_24"/>
    <property type="match status" value="1"/>
</dbReference>
<keyword evidence="2 4" id="KW-0238">DNA-binding</keyword>
<evidence type="ECO:0000313" key="6">
    <source>
        <dbReference type="EMBL" id="ANP38141.1"/>
    </source>
</evidence>
<dbReference type="InterPro" id="IPR050109">
    <property type="entry name" value="HTH-type_TetR-like_transc_reg"/>
</dbReference>
<dbReference type="OrthoDB" id="8478851at2"/>
<dbReference type="GO" id="GO:0003700">
    <property type="term" value="F:DNA-binding transcription factor activity"/>
    <property type="evidence" value="ECO:0007669"/>
    <property type="project" value="TreeGrafter"/>
</dbReference>
<dbReference type="Gene3D" id="1.10.357.10">
    <property type="entry name" value="Tetracycline Repressor, domain 2"/>
    <property type="match status" value="1"/>
</dbReference>
<accession>A0A1B0ZVP9</accession>
<dbReference type="PANTHER" id="PTHR30055:SF234">
    <property type="entry name" value="HTH-TYPE TRANSCRIPTIONAL REGULATOR BETI"/>
    <property type="match status" value="1"/>
</dbReference>
<dbReference type="InterPro" id="IPR001647">
    <property type="entry name" value="HTH_TetR"/>
</dbReference>
<evidence type="ECO:0000256" key="4">
    <source>
        <dbReference type="PROSITE-ProRule" id="PRU00335"/>
    </source>
</evidence>
<gene>
    <name evidence="6" type="ORF">JL2886_03261</name>
    <name evidence="7" type="ORF">PXK24_12365</name>
</gene>
<reference evidence="6 8" key="1">
    <citation type="submission" date="2016-04" db="EMBL/GenBank/DDBJ databases">
        <authorList>
            <person name="Evans L.H."/>
            <person name="Alamgir A."/>
            <person name="Owens N."/>
            <person name="Weber N.D."/>
            <person name="Virtaneva K."/>
            <person name="Barbian K."/>
            <person name="Babar A."/>
            <person name="Rosenke K."/>
        </authorList>
    </citation>
    <scope>NUCLEOTIDE SEQUENCE [LARGE SCALE GENOMIC DNA]</scope>
    <source>
        <strain evidence="6 8">JL2886</strain>
    </source>
</reference>
<proteinExistence type="predicted"/>
<dbReference type="InterPro" id="IPR009057">
    <property type="entry name" value="Homeodomain-like_sf"/>
</dbReference>
<dbReference type="SUPFAM" id="SSF46689">
    <property type="entry name" value="Homeodomain-like"/>
    <property type="match status" value="1"/>
</dbReference>
<dbReference type="InterPro" id="IPR041490">
    <property type="entry name" value="KstR2_TetR_C"/>
</dbReference>
<dbReference type="EMBL" id="CP015124">
    <property type="protein sequence ID" value="ANP38141.1"/>
    <property type="molecule type" value="Genomic_DNA"/>
</dbReference>
<dbReference type="Proteomes" id="UP001218364">
    <property type="component" value="Unassembled WGS sequence"/>
</dbReference>
<dbReference type="PROSITE" id="PS50977">
    <property type="entry name" value="HTH_TETR_2"/>
    <property type="match status" value="1"/>
</dbReference>
<evidence type="ECO:0000313" key="9">
    <source>
        <dbReference type="Proteomes" id="UP001218364"/>
    </source>
</evidence>
<dbReference type="Pfam" id="PF00440">
    <property type="entry name" value="TetR_N"/>
    <property type="match status" value="1"/>
</dbReference>
<evidence type="ECO:0000256" key="3">
    <source>
        <dbReference type="ARBA" id="ARBA00023163"/>
    </source>
</evidence>
<evidence type="ECO:0000313" key="7">
    <source>
        <dbReference type="EMBL" id="MDE4166490.1"/>
    </source>
</evidence>
<reference evidence="7 9" key="2">
    <citation type="submission" date="2023-02" db="EMBL/GenBank/DDBJ databases">
        <title>Population genomics of bacteria associated with diatom.</title>
        <authorList>
            <person name="Xie J."/>
            <person name="Wang H."/>
        </authorList>
    </citation>
    <scope>NUCLEOTIDE SEQUENCE [LARGE SCALE GENOMIC DNA]</scope>
    <source>
        <strain evidence="7 9">PT47_8</strain>
    </source>
</reference>
<keyword evidence="3" id="KW-0804">Transcription</keyword>
<dbReference type="RefSeq" id="WP_065272842.1">
    <property type="nucleotide sequence ID" value="NZ_CP015124.1"/>
</dbReference>
<dbReference type="InterPro" id="IPR036271">
    <property type="entry name" value="Tet_transcr_reg_TetR-rel_C_sf"/>
</dbReference>
<feature type="domain" description="HTH tetR-type" evidence="5">
    <location>
        <begin position="6"/>
        <end position="66"/>
    </location>
</feature>
<feature type="DNA-binding region" description="H-T-H motif" evidence="4">
    <location>
        <begin position="29"/>
        <end position="48"/>
    </location>
</feature>
<keyword evidence="8" id="KW-1185">Reference proteome</keyword>
<evidence type="ECO:0000313" key="8">
    <source>
        <dbReference type="Proteomes" id="UP000092565"/>
    </source>
</evidence>
<dbReference type="AlphaFoldDB" id="A0A1B0ZVP9"/>
<dbReference type="Gene3D" id="1.10.10.60">
    <property type="entry name" value="Homeodomain-like"/>
    <property type="match status" value="1"/>
</dbReference>
<evidence type="ECO:0000259" key="5">
    <source>
        <dbReference type="PROSITE" id="PS50977"/>
    </source>
</evidence>
<dbReference type="PANTHER" id="PTHR30055">
    <property type="entry name" value="HTH-TYPE TRANSCRIPTIONAL REGULATOR RUTR"/>
    <property type="match status" value="1"/>
</dbReference>
<dbReference type="PRINTS" id="PR00455">
    <property type="entry name" value="HTHTETR"/>
</dbReference>
<organism evidence="6 8">
    <name type="scientific">Phaeobacter gallaeciensis</name>
    <dbReference type="NCBI Taxonomy" id="60890"/>
    <lineage>
        <taxon>Bacteria</taxon>
        <taxon>Pseudomonadati</taxon>
        <taxon>Pseudomonadota</taxon>
        <taxon>Alphaproteobacteria</taxon>
        <taxon>Rhodobacterales</taxon>
        <taxon>Roseobacteraceae</taxon>
        <taxon>Phaeobacter</taxon>
    </lineage>
</organism>